<evidence type="ECO:0000256" key="3">
    <source>
        <dbReference type="ARBA" id="ARBA00035520"/>
    </source>
</evidence>
<dbReference type="GO" id="GO:0019843">
    <property type="term" value="F:rRNA binding"/>
    <property type="evidence" value="ECO:0007669"/>
    <property type="project" value="InterPro"/>
</dbReference>
<proteinExistence type="inferred from homology"/>
<evidence type="ECO:0000313" key="4">
    <source>
        <dbReference type="EMBL" id="OHB09654.1"/>
    </source>
</evidence>
<name>A0A1G2UJP4_9BACT</name>
<dbReference type="GO" id="GO:0005840">
    <property type="term" value="C:ribosome"/>
    <property type="evidence" value="ECO:0007669"/>
    <property type="project" value="InterPro"/>
</dbReference>
<dbReference type="GO" id="GO:0003735">
    <property type="term" value="F:structural constituent of ribosome"/>
    <property type="evidence" value="ECO:0007669"/>
    <property type="project" value="InterPro"/>
</dbReference>
<accession>A0A1G2UJP4</accession>
<dbReference type="Pfam" id="PF01250">
    <property type="entry name" value="Ribosomal_S6"/>
    <property type="match status" value="1"/>
</dbReference>
<sequence length="132" mass="14540">MQVYELSYLILPSIAEDALSGVIDKIKVLISEEGGKEIDSEAPFKHPLAYEMSKTIGASRYVLKDAYLGWIKFEIEPSGISAIKSGVEKLDEVLRFLITKAPRETTFTFAKAKVAVEEASTPEDVGEKSVVK</sequence>
<dbReference type="AlphaFoldDB" id="A0A1G2UJP4"/>
<dbReference type="InterPro" id="IPR014717">
    <property type="entry name" value="Transl_elong_EF1B/ribsomal_bS6"/>
</dbReference>
<dbReference type="SUPFAM" id="SSF54995">
    <property type="entry name" value="Ribosomal protein S6"/>
    <property type="match status" value="1"/>
</dbReference>
<comment type="similarity">
    <text evidence="1">Belongs to the bacterial ribosomal protein bS6 family.</text>
</comment>
<reference evidence="4 5" key="1">
    <citation type="journal article" date="2016" name="Nat. Commun.">
        <title>Thousands of microbial genomes shed light on interconnected biogeochemical processes in an aquifer system.</title>
        <authorList>
            <person name="Anantharaman K."/>
            <person name="Brown C.T."/>
            <person name="Hug L.A."/>
            <person name="Sharon I."/>
            <person name="Castelle C.J."/>
            <person name="Probst A.J."/>
            <person name="Thomas B.C."/>
            <person name="Singh A."/>
            <person name="Wilkins M.J."/>
            <person name="Karaoz U."/>
            <person name="Brodie E.L."/>
            <person name="Williams K.H."/>
            <person name="Hubbard S.S."/>
            <person name="Banfield J.F."/>
        </authorList>
    </citation>
    <scope>NUCLEOTIDE SEQUENCE [LARGE SCALE GENOMIC DNA]</scope>
</reference>
<dbReference type="STRING" id="1802772.A3H60_00450"/>
<evidence type="ECO:0000256" key="2">
    <source>
        <dbReference type="ARBA" id="ARBA00035294"/>
    </source>
</evidence>
<dbReference type="GO" id="GO:0006412">
    <property type="term" value="P:translation"/>
    <property type="evidence" value="ECO:0007669"/>
    <property type="project" value="InterPro"/>
</dbReference>
<comment type="caution">
    <text evidence="4">The sequence shown here is derived from an EMBL/GenBank/DDBJ whole genome shotgun (WGS) entry which is preliminary data.</text>
</comment>
<dbReference type="InterPro" id="IPR035980">
    <property type="entry name" value="Ribosomal_bS6_sf"/>
</dbReference>
<dbReference type="Gene3D" id="3.30.70.60">
    <property type="match status" value="1"/>
</dbReference>
<evidence type="ECO:0000313" key="5">
    <source>
        <dbReference type="Proteomes" id="UP000177202"/>
    </source>
</evidence>
<evidence type="ECO:0000256" key="1">
    <source>
        <dbReference type="ARBA" id="ARBA00009512"/>
    </source>
</evidence>
<dbReference type="EMBL" id="MHWP01000029">
    <property type="protein sequence ID" value="OHB09654.1"/>
    <property type="molecule type" value="Genomic_DNA"/>
</dbReference>
<dbReference type="InterPro" id="IPR000529">
    <property type="entry name" value="Ribosomal_bS6"/>
</dbReference>
<dbReference type="Proteomes" id="UP000177202">
    <property type="component" value="Unassembled WGS sequence"/>
</dbReference>
<protein>
    <recommendedName>
        <fullName evidence="2">Small ribosomal subunit protein bS6</fullName>
    </recommendedName>
    <alternativeName>
        <fullName evidence="3">30S ribosomal protein S6</fullName>
    </alternativeName>
</protein>
<gene>
    <name evidence="4" type="ORF">A3H60_00450</name>
</gene>
<organism evidence="4 5">
    <name type="scientific">Candidatus Zambryskibacteria bacterium RIFCSPLOWO2_02_FULL_44_12b</name>
    <dbReference type="NCBI Taxonomy" id="1802772"/>
    <lineage>
        <taxon>Bacteria</taxon>
        <taxon>Candidatus Zambryskiibacteriota</taxon>
    </lineage>
</organism>